<sequence length="92" mass="10219">MRYEEKAKLTAARVLVPVALLAASPLLLVAGAPIRRRYLRHIYRDEAPLILEKAKGRVSVHWFVVTSPLLDGLCRPTESLGRLVSGRGRTAM</sequence>
<comment type="caution">
    <text evidence="2">The sequence shown here is derived from an EMBL/GenBank/DDBJ whole genome shotgun (WGS) entry which is preliminary data.</text>
</comment>
<dbReference type="RefSeq" id="WP_151509045.1">
    <property type="nucleotide sequence ID" value="NZ_JBMVCA010000011.1"/>
</dbReference>
<keyword evidence="1" id="KW-0472">Membrane</keyword>
<protein>
    <submittedName>
        <fullName evidence="2">Uncharacterized protein</fullName>
    </submittedName>
</protein>
<keyword evidence="1" id="KW-0812">Transmembrane</keyword>
<evidence type="ECO:0000256" key="1">
    <source>
        <dbReference type="SAM" id="Phobius"/>
    </source>
</evidence>
<evidence type="ECO:0000313" key="2">
    <source>
        <dbReference type="EMBL" id="KAB2593455.1"/>
    </source>
</evidence>
<proteinExistence type="predicted"/>
<dbReference type="Proteomes" id="UP000326907">
    <property type="component" value="Unassembled WGS sequence"/>
</dbReference>
<reference evidence="2 3" key="1">
    <citation type="submission" date="2019-09" db="EMBL/GenBank/DDBJ databases">
        <authorList>
            <person name="Liu P."/>
        </authorList>
    </citation>
    <scope>NUCLEOTIDE SEQUENCE [LARGE SCALE GENOMIC DNA]</scope>
    <source>
        <strain evidence="2 3">TRM68085</strain>
    </source>
</reference>
<dbReference type="AlphaFoldDB" id="A0A5N5ERE6"/>
<keyword evidence="1" id="KW-1133">Transmembrane helix</keyword>
<name>A0A5N5ERE6_9ACTN</name>
<feature type="transmembrane region" description="Helical" evidence="1">
    <location>
        <begin position="12"/>
        <end position="34"/>
    </location>
</feature>
<gene>
    <name evidence="2" type="ORF">F5983_03930</name>
</gene>
<evidence type="ECO:0000313" key="3">
    <source>
        <dbReference type="Proteomes" id="UP000326907"/>
    </source>
</evidence>
<dbReference type="EMBL" id="VYUA01000003">
    <property type="protein sequence ID" value="KAB2593455.1"/>
    <property type="molecule type" value="Genomic_DNA"/>
</dbReference>
<organism evidence="2 3">
    <name type="scientific">Streptomyces arboris</name>
    <dbReference type="NCBI Taxonomy" id="2600619"/>
    <lineage>
        <taxon>Bacteria</taxon>
        <taxon>Bacillati</taxon>
        <taxon>Actinomycetota</taxon>
        <taxon>Actinomycetes</taxon>
        <taxon>Kitasatosporales</taxon>
        <taxon>Streptomycetaceae</taxon>
        <taxon>Streptomyces</taxon>
    </lineage>
</organism>
<keyword evidence="3" id="KW-1185">Reference proteome</keyword>
<accession>A0A5N5ERE6</accession>